<evidence type="ECO:0000256" key="12">
    <source>
        <dbReference type="ARBA" id="ARBA00044550"/>
    </source>
</evidence>
<dbReference type="NCBIfam" id="TIGR00614">
    <property type="entry name" value="recQ_fam"/>
    <property type="match status" value="1"/>
</dbReference>
<evidence type="ECO:0000256" key="4">
    <source>
        <dbReference type="ARBA" id="ARBA00022801"/>
    </source>
</evidence>
<dbReference type="GO" id="GO:0003677">
    <property type="term" value="F:DNA binding"/>
    <property type="evidence" value="ECO:0007669"/>
    <property type="project" value="UniProtKB-KW"/>
</dbReference>
<feature type="domain" description="Helicase ATP-binding" evidence="13">
    <location>
        <begin position="89"/>
        <end position="257"/>
    </location>
</feature>
<evidence type="ECO:0000313" key="15">
    <source>
        <dbReference type="EMBL" id="SJZ94471.1"/>
    </source>
</evidence>
<dbReference type="FunFam" id="3.40.50.300:FF:001389">
    <property type="entry name" value="ATP-dependent DNA helicase RecQ"/>
    <property type="match status" value="1"/>
</dbReference>
<evidence type="ECO:0000256" key="10">
    <source>
        <dbReference type="ARBA" id="ARBA00034808"/>
    </source>
</evidence>
<comment type="catalytic activity">
    <reaction evidence="9">
        <text>Couples ATP hydrolysis with the unwinding of duplex DNA by translocating in the 3'-5' direction.</text>
        <dbReference type="EC" id="5.6.2.4"/>
    </reaction>
</comment>
<evidence type="ECO:0000256" key="11">
    <source>
        <dbReference type="ARBA" id="ARBA00044535"/>
    </source>
</evidence>
<evidence type="ECO:0000256" key="2">
    <source>
        <dbReference type="ARBA" id="ARBA00022723"/>
    </source>
</evidence>
<dbReference type="GO" id="GO:0006281">
    <property type="term" value="P:DNA repair"/>
    <property type="evidence" value="ECO:0007669"/>
    <property type="project" value="TreeGrafter"/>
</dbReference>
<dbReference type="PROSITE" id="PS51194">
    <property type="entry name" value="HELICASE_CTER"/>
    <property type="match status" value="1"/>
</dbReference>
<dbReference type="InterPro" id="IPR004589">
    <property type="entry name" value="DNA_helicase_ATP-dep_RecQ"/>
</dbReference>
<dbReference type="InterPro" id="IPR032284">
    <property type="entry name" value="RecQ_Zn-bd"/>
</dbReference>
<dbReference type="Gene3D" id="3.40.50.300">
    <property type="entry name" value="P-loop containing nucleotide triphosphate hydrolases"/>
    <property type="match status" value="2"/>
</dbReference>
<dbReference type="GO" id="GO:0005524">
    <property type="term" value="F:ATP binding"/>
    <property type="evidence" value="ECO:0007669"/>
    <property type="project" value="UniProtKB-KW"/>
</dbReference>
<dbReference type="InterPro" id="IPR014001">
    <property type="entry name" value="Helicase_ATP-bd"/>
</dbReference>
<accession>A0A1T4PT54</accession>
<evidence type="ECO:0000256" key="8">
    <source>
        <dbReference type="ARBA" id="ARBA00023235"/>
    </source>
</evidence>
<dbReference type="Pfam" id="PF00271">
    <property type="entry name" value="Helicase_C"/>
    <property type="match status" value="1"/>
</dbReference>
<dbReference type="EC" id="5.6.2.4" evidence="10"/>
<keyword evidence="16" id="KW-1185">Reference proteome</keyword>
<dbReference type="GO" id="GO:0016787">
    <property type="term" value="F:hydrolase activity"/>
    <property type="evidence" value="ECO:0007669"/>
    <property type="project" value="UniProtKB-KW"/>
</dbReference>
<dbReference type="GO" id="GO:0043590">
    <property type="term" value="C:bacterial nucleoid"/>
    <property type="evidence" value="ECO:0007669"/>
    <property type="project" value="TreeGrafter"/>
</dbReference>
<evidence type="ECO:0000256" key="5">
    <source>
        <dbReference type="ARBA" id="ARBA00022806"/>
    </source>
</evidence>
<proteinExistence type="inferred from homology"/>
<dbReference type="SMART" id="SM00487">
    <property type="entry name" value="DEXDc"/>
    <property type="match status" value="1"/>
</dbReference>
<dbReference type="PROSITE" id="PS51192">
    <property type="entry name" value="HELICASE_ATP_BIND_1"/>
    <property type="match status" value="1"/>
</dbReference>
<dbReference type="EMBL" id="FUXE01000020">
    <property type="protein sequence ID" value="SJZ94471.1"/>
    <property type="molecule type" value="Genomic_DNA"/>
</dbReference>
<evidence type="ECO:0000256" key="6">
    <source>
        <dbReference type="ARBA" id="ARBA00022840"/>
    </source>
</evidence>
<evidence type="ECO:0000313" key="16">
    <source>
        <dbReference type="Proteomes" id="UP000190121"/>
    </source>
</evidence>
<reference evidence="16" key="1">
    <citation type="submission" date="2017-02" db="EMBL/GenBank/DDBJ databases">
        <authorList>
            <person name="Varghese N."/>
            <person name="Submissions S."/>
        </authorList>
    </citation>
    <scope>NUCLEOTIDE SEQUENCE [LARGE SCALE GENOMIC DNA]</scope>
    <source>
        <strain evidence="16">ATCC 51356</strain>
    </source>
</reference>
<dbReference type="InterPro" id="IPR011545">
    <property type="entry name" value="DEAD/DEAH_box_helicase_dom"/>
</dbReference>
<dbReference type="InterPro" id="IPR001650">
    <property type="entry name" value="Helicase_C-like"/>
</dbReference>
<name>A0A1T4PT54_9PORP</name>
<dbReference type="GO" id="GO:0046872">
    <property type="term" value="F:metal ion binding"/>
    <property type="evidence" value="ECO:0007669"/>
    <property type="project" value="UniProtKB-KW"/>
</dbReference>
<evidence type="ECO:0000259" key="14">
    <source>
        <dbReference type="PROSITE" id="PS51194"/>
    </source>
</evidence>
<comment type="similarity">
    <text evidence="1">Belongs to the helicase family. RecQ subfamily.</text>
</comment>
<gene>
    <name evidence="15" type="ORF">SAMN02745171_01569</name>
</gene>
<evidence type="ECO:0000256" key="7">
    <source>
        <dbReference type="ARBA" id="ARBA00023125"/>
    </source>
</evidence>
<dbReference type="PANTHER" id="PTHR13710:SF105">
    <property type="entry name" value="ATP-DEPENDENT DNA HELICASE Q1"/>
    <property type="match status" value="1"/>
</dbReference>
<dbReference type="InterPro" id="IPR036388">
    <property type="entry name" value="WH-like_DNA-bd_sf"/>
</dbReference>
<evidence type="ECO:0000256" key="1">
    <source>
        <dbReference type="ARBA" id="ARBA00005446"/>
    </source>
</evidence>
<feature type="domain" description="Helicase C-terminal" evidence="14">
    <location>
        <begin position="281"/>
        <end position="428"/>
    </location>
</feature>
<dbReference type="STRING" id="29524.SAMN02745171_01569"/>
<keyword evidence="6" id="KW-0067">ATP-binding</keyword>
<protein>
    <recommendedName>
        <fullName evidence="11">ATP-dependent DNA helicase RecQ</fullName>
        <ecNumber evidence="10">5.6.2.4</ecNumber>
    </recommendedName>
    <alternativeName>
        <fullName evidence="12">DNA 3'-5' helicase RecQ</fullName>
    </alternativeName>
</protein>
<keyword evidence="4" id="KW-0378">Hydrolase</keyword>
<dbReference type="CDD" id="cd17920">
    <property type="entry name" value="DEXHc_RecQ"/>
    <property type="match status" value="1"/>
</dbReference>
<evidence type="ECO:0000256" key="3">
    <source>
        <dbReference type="ARBA" id="ARBA00022741"/>
    </source>
</evidence>
<keyword evidence="8" id="KW-0413">Isomerase</keyword>
<dbReference type="Pfam" id="PF16124">
    <property type="entry name" value="RecQ_Zn_bind"/>
    <property type="match status" value="1"/>
</dbReference>
<dbReference type="PANTHER" id="PTHR13710">
    <property type="entry name" value="DNA HELICASE RECQ FAMILY MEMBER"/>
    <property type="match status" value="1"/>
</dbReference>
<dbReference type="OrthoDB" id="9763310at2"/>
<sequence>MEKDCNLSPKEPLLSGEEAFYYSDRYGYIPDFISEEEASFFEVDALENSFFDGSISAEDGTEDHLLTPEEVLKKYWGFDEFRPKQRDIIGSVLSGKDTLGLLPTGGGKSISFQVPGLLLKGITLVITPLIALMKDQVAHLRKRNIKAVALHSGLYGYEMQRLLDNAVHGAYKFLYLSPERLSSSSFVAAISHLKVSLIVVDECHCISQWGYDFRPSYLRISELRKYYPEVPVLALTATATPEVTQDVMKLLGFSLPNVISRSFLRPNLAYVVRRTEDKPGMMLQILRSVPGSAIIYCRNRERTQQLTQVLREAGITADFFHAGLTHAERDEHQKRWMEGSVRVMVATNAFGMGIDKPNVRVVIHWLMPSSLEEYFQEAGRAGRDEQKAYAVVLVSRYDKAIIARRLQDEFPQKNFIRSLYDLVTSKLGIGLGDGLDRSFTFNVEHFVQEFRLPPIQTMSAVRLLDMMGVWEYQESEEQRSRVTFLVTRDELYNNSLVTPAVDNLVRLLLRTYPGLFSDYVFIDEKLLSRELSMTLQDVYLSLSSLSHRGVIHYIPKTSEPRLVFRSRREEGRHLPIPYSIYEERKQRLSERLECTIAYISSEERCRSALLLDYFGETLVEGCGCCDVCLQKKKNRKPSEEPFVYLLGFLKEQLKEPGQSITVERILQVTKMKREELGPLLSRIVETHPHFFFDGFSISYR</sequence>
<dbReference type="GO" id="GO:0005737">
    <property type="term" value="C:cytoplasm"/>
    <property type="evidence" value="ECO:0007669"/>
    <property type="project" value="TreeGrafter"/>
</dbReference>
<dbReference type="InterPro" id="IPR027417">
    <property type="entry name" value="P-loop_NTPase"/>
</dbReference>
<dbReference type="SMART" id="SM00490">
    <property type="entry name" value="HELICc"/>
    <property type="match status" value="1"/>
</dbReference>
<evidence type="ECO:0000256" key="9">
    <source>
        <dbReference type="ARBA" id="ARBA00034617"/>
    </source>
</evidence>
<keyword evidence="5 15" id="KW-0347">Helicase</keyword>
<dbReference type="Gene3D" id="1.10.10.10">
    <property type="entry name" value="Winged helix-like DNA-binding domain superfamily/Winged helix DNA-binding domain"/>
    <property type="match status" value="1"/>
</dbReference>
<dbReference type="Pfam" id="PF00270">
    <property type="entry name" value="DEAD"/>
    <property type="match status" value="1"/>
</dbReference>
<dbReference type="SUPFAM" id="SSF52540">
    <property type="entry name" value="P-loop containing nucleoside triphosphate hydrolases"/>
    <property type="match status" value="1"/>
</dbReference>
<organism evidence="15 16">
    <name type="scientific">Porphyromonas circumdentaria</name>
    <dbReference type="NCBI Taxonomy" id="29524"/>
    <lineage>
        <taxon>Bacteria</taxon>
        <taxon>Pseudomonadati</taxon>
        <taxon>Bacteroidota</taxon>
        <taxon>Bacteroidia</taxon>
        <taxon>Bacteroidales</taxon>
        <taxon>Porphyromonadaceae</taxon>
        <taxon>Porphyromonas</taxon>
    </lineage>
</organism>
<dbReference type="GO" id="GO:0009378">
    <property type="term" value="F:four-way junction helicase activity"/>
    <property type="evidence" value="ECO:0007669"/>
    <property type="project" value="TreeGrafter"/>
</dbReference>
<keyword evidence="3" id="KW-0547">Nucleotide-binding</keyword>
<keyword evidence="2" id="KW-0479">Metal-binding</keyword>
<dbReference type="Proteomes" id="UP000190121">
    <property type="component" value="Unassembled WGS sequence"/>
</dbReference>
<dbReference type="AlphaFoldDB" id="A0A1T4PT54"/>
<dbReference type="GO" id="GO:0006310">
    <property type="term" value="P:DNA recombination"/>
    <property type="evidence" value="ECO:0007669"/>
    <property type="project" value="InterPro"/>
</dbReference>
<dbReference type="GO" id="GO:0043138">
    <property type="term" value="F:3'-5' DNA helicase activity"/>
    <property type="evidence" value="ECO:0007669"/>
    <property type="project" value="UniProtKB-EC"/>
</dbReference>
<dbReference type="GO" id="GO:0030894">
    <property type="term" value="C:replisome"/>
    <property type="evidence" value="ECO:0007669"/>
    <property type="project" value="TreeGrafter"/>
</dbReference>
<keyword evidence="7" id="KW-0238">DNA-binding</keyword>
<evidence type="ECO:0000259" key="13">
    <source>
        <dbReference type="PROSITE" id="PS51192"/>
    </source>
</evidence>